<sequence>MKKMFLSAALALAVAGSWAFYPKAPADASGYMMVISRFTGGGFSAKNTISVITPEGQIQTQEADAKTGTITKVASSFDQMHLTELKKINELQQVGWRVVNSTQNSVGNGAITETIYLLEKR</sequence>
<feature type="signal peptide" evidence="1">
    <location>
        <begin position="1"/>
        <end position="19"/>
    </location>
</feature>
<proteinExistence type="predicted"/>
<accession>A0ABP7TVW7</accession>
<keyword evidence="3" id="KW-1185">Reference proteome</keyword>
<gene>
    <name evidence="2" type="ORF">GCM10022409_15290</name>
</gene>
<evidence type="ECO:0000256" key="1">
    <source>
        <dbReference type="SAM" id="SignalP"/>
    </source>
</evidence>
<reference evidence="3" key="1">
    <citation type="journal article" date="2019" name="Int. J. Syst. Evol. Microbiol.">
        <title>The Global Catalogue of Microorganisms (GCM) 10K type strain sequencing project: providing services to taxonomists for standard genome sequencing and annotation.</title>
        <authorList>
            <consortium name="The Broad Institute Genomics Platform"/>
            <consortium name="The Broad Institute Genome Sequencing Center for Infectious Disease"/>
            <person name="Wu L."/>
            <person name="Ma J."/>
        </authorList>
    </citation>
    <scope>NUCLEOTIDE SEQUENCE [LARGE SCALE GENOMIC DNA]</scope>
    <source>
        <strain evidence="3">JCM 17225</strain>
    </source>
</reference>
<evidence type="ECO:0000313" key="2">
    <source>
        <dbReference type="EMBL" id="GAA4031974.1"/>
    </source>
</evidence>
<feature type="chain" id="PRO_5045870484" description="DUF4177 domain-containing protein" evidence="1">
    <location>
        <begin position="20"/>
        <end position="121"/>
    </location>
</feature>
<protein>
    <recommendedName>
        <fullName evidence="4">DUF4177 domain-containing protein</fullName>
    </recommendedName>
</protein>
<evidence type="ECO:0008006" key="4">
    <source>
        <dbReference type="Google" id="ProtNLM"/>
    </source>
</evidence>
<evidence type="ECO:0000313" key="3">
    <source>
        <dbReference type="Proteomes" id="UP001501469"/>
    </source>
</evidence>
<keyword evidence="1" id="KW-0732">Signal</keyword>
<comment type="caution">
    <text evidence="2">The sequence shown here is derived from an EMBL/GenBank/DDBJ whole genome shotgun (WGS) entry which is preliminary data.</text>
</comment>
<dbReference type="RefSeq" id="WP_345052432.1">
    <property type="nucleotide sequence ID" value="NZ_BAABDK010000012.1"/>
</dbReference>
<organism evidence="2 3">
    <name type="scientific">Hymenobacter glaciei</name>
    <dbReference type="NCBI Taxonomy" id="877209"/>
    <lineage>
        <taxon>Bacteria</taxon>
        <taxon>Pseudomonadati</taxon>
        <taxon>Bacteroidota</taxon>
        <taxon>Cytophagia</taxon>
        <taxon>Cytophagales</taxon>
        <taxon>Hymenobacteraceae</taxon>
        <taxon>Hymenobacter</taxon>
    </lineage>
</organism>
<dbReference type="Proteomes" id="UP001501469">
    <property type="component" value="Unassembled WGS sequence"/>
</dbReference>
<dbReference type="EMBL" id="BAABDK010000012">
    <property type="protein sequence ID" value="GAA4031974.1"/>
    <property type="molecule type" value="Genomic_DNA"/>
</dbReference>
<name>A0ABP7TVW7_9BACT</name>